<reference evidence="2 3" key="1">
    <citation type="journal article" date="2018" name="Sci. Rep.">
        <title>Rhizobium tumorigenes sp. nov., a novel plant tumorigenic bacterium isolated from cane gall tumors on thornless blackberry.</title>
        <authorList>
            <person name="Kuzmanovi N."/>
            <person name="Smalla K."/>
            <person name="Gronow S."/>
            <person name="PuBawska J."/>
        </authorList>
    </citation>
    <scope>NUCLEOTIDE SEQUENCE [LARGE SCALE GENOMIC DNA]</scope>
    <source>
        <strain evidence="2 3">CCBAU 85046</strain>
    </source>
</reference>
<dbReference type="SMART" id="SM00563">
    <property type="entry name" value="PlsC"/>
    <property type="match status" value="1"/>
</dbReference>
<dbReference type="AlphaFoldDB" id="A0A2W4CFT3"/>
<dbReference type="SUPFAM" id="SSF69593">
    <property type="entry name" value="Glycerol-3-phosphate (1)-acyltransferase"/>
    <property type="match status" value="1"/>
</dbReference>
<protein>
    <submittedName>
        <fullName evidence="2">Acyltransferase</fullName>
    </submittedName>
</protein>
<keyword evidence="2" id="KW-0012">Acyltransferase</keyword>
<evidence type="ECO:0000313" key="2">
    <source>
        <dbReference type="EMBL" id="PZM09565.1"/>
    </source>
</evidence>
<dbReference type="Proteomes" id="UP000248925">
    <property type="component" value="Unassembled WGS sequence"/>
</dbReference>
<gene>
    <name evidence="2" type="ORF">CPY51_25090</name>
</gene>
<keyword evidence="3" id="KW-1185">Reference proteome</keyword>
<name>A0A2W4CFT3_9HYPH</name>
<evidence type="ECO:0000259" key="1">
    <source>
        <dbReference type="SMART" id="SM00563"/>
    </source>
</evidence>
<sequence length="317" mass="35810">MARREPTTALGQLAGAIALVSQGQPGHIVDTLIAERGQKIVKNPLWPLMRPFLHIVLRYHKAIEFADDVASMPGFQSFEYLSNVLQLDIRIANEERIPASGGFILVSNHPTGIADGVAVFDLLKSRRPDMMFFANRDAIRVNPRFAEMIIPVEWREEHKSKLKTRETLQLTNRAIKDGKATVLFPSGRIAYWANGQLNERPWKTSAVGLARKYNLPILPVHMSARNSGLFYWLAKWSTELRDMTIFHELLNKRGDRFEFQIGHMIQPEELDGDLSDVTKVLEKLTVHDMASDPDARFVSLQQPGTDTETRSLVAQSG</sequence>
<dbReference type="OrthoDB" id="1113830at2"/>
<dbReference type="Pfam" id="PF01553">
    <property type="entry name" value="Acyltransferase"/>
    <property type="match status" value="1"/>
</dbReference>
<feature type="domain" description="Phospholipid/glycerol acyltransferase" evidence="1">
    <location>
        <begin position="103"/>
        <end position="225"/>
    </location>
</feature>
<organism evidence="2 3">
    <name type="scientific">Rhizobium tubonense</name>
    <dbReference type="NCBI Taxonomy" id="484088"/>
    <lineage>
        <taxon>Bacteria</taxon>
        <taxon>Pseudomonadati</taxon>
        <taxon>Pseudomonadota</taxon>
        <taxon>Alphaproteobacteria</taxon>
        <taxon>Hyphomicrobiales</taxon>
        <taxon>Rhizobiaceae</taxon>
        <taxon>Rhizobium/Agrobacterium group</taxon>
        <taxon>Rhizobium</taxon>
    </lineage>
</organism>
<dbReference type="EMBL" id="PCDP01000059">
    <property type="protein sequence ID" value="PZM09565.1"/>
    <property type="molecule type" value="Genomic_DNA"/>
</dbReference>
<evidence type="ECO:0000313" key="3">
    <source>
        <dbReference type="Proteomes" id="UP000248925"/>
    </source>
</evidence>
<comment type="caution">
    <text evidence="2">The sequence shown here is derived from an EMBL/GenBank/DDBJ whole genome shotgun (WGS) entry which is preliminary data.</text>
</comment>
<keyword evidence="2" id="KW-0808">Transferase</keyword>
<dbReference type="GO" id="GO:0016746">
    <property type="term" value="F:acyltransferase activity"/>
    <property type="evidence" value="ECO:0007669"/>
    <property type="project" value="UniProtKB-KW"/>
</dbReference>
<proteinExistence type="predicted"/>
<dbReference type="InterPro" id="IPR002123">
    <property type="entry name" value="Plipid/glycerol_acylTrfase"/>
</dbReference>
<accession>A0A2W4CFT3</accession>
<dbReference type="RefSeq" id="WP_111163224.1">
    <property type="nucleotide sequence ID" value="NZ_PCDP01000059.1"/>
</dbReference>